<protein>
    <submittedName>
        <fullName evidence="1">Uncharacterized protein</fullName>
    </submittedName>
</protein>
<sequence>MNGVEDKVACLGGALVGAAGPPCAALLQAGAERGAPPRRSSAMRARPPPTTIQGVPVPWGVSQNDLEAVEDILSATSLGSPSPGAQRAEPSSQGGPPRVASVDASARRLAAAWRGPLNGGAGRRVGGALSGERSLLMSASDSQAICRREEGDEMSVAWNAARWLSAIFDIAERPVCRAL</sequence>
<keyword evidence="2" id="KW-1185">Reference proteome</keyword>
<evidence type="ECO:0000313" key="1">
    <source>
        <dbReference type="EMBL" id="KAH6931243.1"/>
    </source>
</evidence>
<reference evidence="1" key="1">
    <citation type="submission" date="2020-05" db="EMBL/GenBank/DDBJ databases">
        <title>Large-scale comparative analyses of tick genomes elucidate their genetic diversity and vector capacities.</title>
        <authorList>
            <person name="Jia N."/>
            <person name="Wang J."/>
            <person name="Shi W."/>
            <person name="Du L."/>
            <person name="Sun Y."/>
            <person name="Zhan W."/>
            <person name="Jiang J."/>
            <person name="Wang Q."/>
            <person name="Zhang B."/>
            <person name="Ji P."/>
            <person name="Sakyi L.B."/>
            <person name="Cui X."/>
            <person name="Yuan T."/>
            <person name="Jiang B."/>
            <person name="Yang W."/>
            <person name="Lam T.T.-Y."/>
            <person name="Chang Q."/>
            <person name="Ding S."/>
            <person name="Wang X."/>
            <person name="Zhu J."/>
            <person name="Ruan X."/>
            <person name="Zhao L."/>
            <person name="Wei J."/>
            <person name="Que T."/>
            <person name="Du C."/>
            <person name="Cheng J."/>
            <person name="Dai P."/>
            <person name="Han X."/>
            <person name="Huang E."/>
            <person name="Gao Y."/>
            <person name="Liu J."/>
            <person name="Shao H."/>
            <person name="Ye R."/>
            <person name="Li L."/>
            <person name="Wei W."/>
            <person name="Wang X."/>
            <person name="Wang C."/>
            <person name="Yang T."/>
            <person name="Huo Q."/>
            <person name="Li W."/>
            <person name="Guo W."/>
            <person name="Chen H."/>
            <person name="Zhou L."/>
            <person name="Ni X."/>
            <person name="Tian J."/>
            <person name="Zhou Y."/>
            <person name="Sheng Y."/>
            <person name="Liu T."/>
            <person name="Pan Y."/>
            <person name="Xia L."/>
            <person name="Li J."/>
            <person name="Zhao F."/>
            <person name="Cao W."/>
        </authorList>
    </citation>
    <scope>NUCLEOTIDE SEQUENCE</scope>
    <source>
        <strain evidence="1">Hyas-2018</strain>
    </source>
</reference>
<dbReference type="EMBL" id="CM023485">
    <property type="protein sequence ID" value="KAH6931243.1"/>
    <property type="molecule type" value="Genomic_DNA"/>
</dbReference>
<organism evidence="1 2">
    <name type="scientific">Hyalomma asiaticum</name>
    <name type="common">Tick</name>
    <dbReference type="NCBI Taxonomy" id="266040"/>
    <lineage>
        <taxon>Eukaryota</taxon>
        <taxon>Metazoa</taxon>
        <taxon>Ecdysozoa</taxon>
        <taxon>Arthropoda</taxon>
        <taxon>Chelicerata</taxon>
        <taxon>Arachnida</taxon>
        <taxon>Acari</taxon>
        <taxon>Parasitiformes</taxon>
        <taxon>Ixodida</taxon>
        <taxon>Ixodoidea</taxon>
        <taxon>Ixodidae</taxon>
        <taxon>Hyalomminae</taxon>
        <taxon>Hyalomma</taxon>
    </lineage>
</organism>
<name>A0ACB7S8P9_HYAAI</name>
<proteinExistence type="predicted"/>
<dbReference type="Proteomes" id="UP000821845">
    <property type="component" value="Chromosome 5"/>
</dbReference>
<accession>A0ACB7S8P9</accession>
<gene>
    <name evidence="1" type="ORF">HPB50_023019</name>
</gene>
<comment type="caution">
    <text evidence="1">The sequence shown here is derived from an EMBL/GenBank/DDBJ whole genome shotgun (WGS) entry which is preliminary data.</text>
</comment>
<evidence type="ECO:0000313" key="2">
    <source>
        <dbReference type="Proteomes" id="UP000821845"/>
    </source>
</evidence>